<organism evidence="8 9">
    <name type="scientific">Candidatus Desulfobia pelagia</name>
    <dbReference type="NCBI Taxonomy" id="2841692"/>
    <lineage>
        <taxon>Bacteria</taxon>
        <taxon>Pseudomonadati</taxon>
        <taxon>Thermodesulfobacteriota</taxon>
        <taxon>Desulfobulbia</taxon>
        <taxon>Desulfobulbales</taxon>
        <taxon>Desulfobulbaceae</taxon>
        <taxon>Candidatus Desulfobia</taxon>
    </lineage>
</organism>
<dbReference type="Gene3D" id="1.10.150.130">
    <property type="match status" value="1"/>
</dbReference>
<dbReference type="InterPro" id="IPR053876">
    <property type="entry name" value="Phage_int_M"/>
</dbReference>
<dbReference type="InterPro" id="IPR011010">
    <property type="entry name" value="DNA_brk_join_enz"/>
</dbReference>
<dbReference type="PROSITE" id="PS51898">
    <property type="entry name" value="TYR_RECOMBINASE"/>
    <property type="match status" value="1"/>
</dbReference>
<proteinExistence type="inferred from homology"/>
<dbReference type="PANTHER" id="PTHR30349:SF64">
    <property type="entry name" value="PROPHAGE INTEGRASE INTD-RELATED"/>
    <property type="match status" value="1"/>
</dbReference>
<dbReference type="InterPro" id="IPR013762">
    <property type="entry name" value="Integrase-like_cat_sf"/>
</dbReference>
<evidence type="ECO:0000256" key="4">
    <source>
        <dbReference type="ARBA" id="ARBA00023172"/>
    </source>
</evidence>
<evidence type="ECO:0000259" key="6">
    <source>
        <dbReference type="PROSITE" id="PS51898"/>
    </source>
</evidence>
<reference evidence="8 9" key="1">
    <citation type="submission" date="2020-08" db="EMBL/GenBank/DDBJ databases">
        <title>Bridging the membrane lipid divide: bacteria of the FCB group superphylum have the potential to synthesize archaeal ether lipids.</title>
        <authorList>
            <person name="Villanueva L."/>
            <person name="Von Meijenfeldt F.A.B."/>
            <person name="Westbye A.B."/>
            <person name="Yadav S."/>
            <person name="Hopmans E.C."/>
            <person name="Dutilh B.E."/>
            <person name="Sinninghe Damste J.S."/>
        </authorList>
    </citation>
    <scope>NUCLEOTIDE SEQUENCE [LARGE SCALE GENOMIC DNA]</scope>
    <source>
        <strain evidence="8">NIOZ-UU47</strain>
    </source>
</reference>
<comment type="similarity">
    <text evidence="1">Belongs to the 'phage' integrase family.</text>
</comment>
<dbReference type="SUPFAM" id="SSF56349">
    <property type="entry name" value="DNA breaking-rejoining enzymes"/>
    <property type="match status" value="1"/>
</dbReference>
<evidence type="ECO:0000256" key="5">
    <source>
        <dbReference type="PROSITE-ProRule" id="PRU01248"/>
    </source>
</evidence>
<dbReference type="CDD" id="cd01189">
    <property type="entry name" value="INT_ICEBs1_C_like"/>
    <property type="match status" value="1"/>
</dbReference>
<dbReference type="InterPro" id="IPR044068">
    <property type="entry name" value="CB"/>
</dbReference>
<gene>
    <name evidence="8" type="ORF">H8E41_02175</name>
</gene>
<keyword evidence="4" id="KW-0233">DNA recombination</keyword>
<evidence type="ECO:0000256" key="2">
    <source>
        <dbReference type="ARBA" id="ARBA00022908"/>
    </source>
</evidence>
<feature type="domain" description="Core-binding (CB)" evidence="7">
    <location>
        <begin position="28"/>
        <end position="111"/>
    </location>
</feature>
<dbReference type="Pfam" id="PF22022">
    <property type="entry name" value="Phage_int_M"/>
    <property type="match status" value="1"/>
</dbReference>
<keyword evidence="2" id="KW-0229">DNA integration</keyword>
<feature type="domain" description="Tyr recombinase" evidence="6">
    <location>
        <begin position="137"/>
        <end position="329"/>
    </location>
</feature>
<keyword evidence="3 5" id="KW-0238">DNA-binding</keyword>
<evidence type="ECO:0000259" key="7">
    <source>
        <dbReference type="PROSITE" id="PS51900"/>
    </source>
</evidence>
<comment type="caution">
    <text evidence="8">The sequence shown here is derived from an EMBL/GenBank/DDBJ whole genome shotgun (WGS) entry which is preliminary data.</text>
</comment>
<dbReference type="AlphaFoldDB" id="A0A8J6NDZ3"/>
<dbReference type="EMBL" id="JACNJZ010000047">
    <property type="protein sequence ID" value="MBC8316683.1"/>
    <property type="molecule type" value="Genomic_DNA"/>
</dbReference>
<dbReference type="Proteomes" id="UP000614424">
    <property type="component" value="Unassembled WGS sequence"/>
</dbReference>
<protein>
    <submittedName>
        <fullName evidence="8">Site-specific integrase</fullName>
    </submittedName>
</protein>
<dbReference type="GO" id="GO:0006310">
    <property type="term" value="P:DNA recombination"/>
    <property type="evidence" value="ECO:0007669"/>
    <property type="project" value="UniProtKB-KW"/>
</dbReference>
<dbReference type="InterPro" id="IPR002104">
    <property type="entry name" value="Integrase_catalytic"/>
</dbReference>
<name>A0A8J6NDZ3_9BACT</name>
<evidence type="ECO:0000256" key="3">
    <source>
        <dbReference type="ARBA" id="ARBA00023125"/>
    </source>
</evidence>
<evidence type="ECO:0000256" key="1">
    <source>
        <dbReference type="ARBA" id="ARBA00008857"/>
    </source>
</evidence>
<sequence length="351" mass="40416">LAQRVAKEIGAKLVLKDTGLLDEKKDVPLFYDLAQQWLAVHIKPVKRTTTYKRYSSLLRMYVNPVIGSVPVDEFRRVQVLQVLRSMLRKGLSRASIEQGKNVISGVLEFAIDFEYLDVNPTHGAMKRIGLPRKMDQKEITVFTRDEVGGILEVCKSYRPDFYPLFMTGFRTGMRLGELLALRWEKVNWRQQYIVVDSSWRNGKLTGTKTRRSRRVDLSDQLTAELRKLYAQRKEEALRCGTNQIIPIIFHTKGEYTSQNSVRNIWKRVLAKAELDYRKFHCTRHTFASLLIADNHPLNYVKEMMGHHSIQMTVDVYGHLLPDQNNSAVNTLDDATICNLSATIKKEKAVTS</sequence>
<dbReference type="GO" id="GO:0003677">
    <property type="term" value="F:DNA binding"/>
    <property type="evidence" value="ECO:0007669"/>
    <property type="project" value="UniProtKB-UniRule"/>
</dbReference>
<dbReference type="InterPro" id="IPR010998">
    <property type="entry name" value="Integrase_recombinase_N"/>
</dbReference>
<evidence type="ECO:0000313" key="8">
    <source>
        <dbReference type="EMBL" id="MBC8316683.1"/>
    </source>
</evidence>
<dbReference type="GO" id="GO:0015074">
    <property type="term" value="P:DNA integration"/>
    <property type="evidence" value="ECO:0007669"/>
    <property type="project" value="UniProtKB-KW"/>
</dbReference>
<feature type="non-terminal residue" evidence="8">
    <location>
        <position position="1"/>
    </location>
</feature>
<dbReference type="Pfam" id="PF00589">
    <property type="entry name" value="Phage_integrase"/>
    <property type="match status" value="1"/>
</dbReference>
<dbReference type="Gene3D" id="1.10.443.10">
    <property type="entry name" value="Intergrase catalytic core"/>
    <property type="match status" value="1"/>
</dbReference>
<evidence type="ECO:0000313" key="9">
    <source>
        <dbReference type="Proteomes" id="UP000614424"/>
    </source>
</evidence>
<dbReference type="PROSITE" id="PS51900">
    <property type="entry name" value="CB"/>
    <property type="match status" value="1"/>
</dbReference>
<dbReference type="PANTHER" id="PTHR30349">
    <property type="entry name" value="PHAGE INTEGRASE-RELATED"/>
    <property type="match status" value="1"/>
</dbReference>
<accession>A0A8J6NDZ3</accession>
<dbReference type="InterPro" id="IPR050090">
    <property type="entry name" value="Tyrosine_recombinase_XerCD"/>
</dbReference>